<comment type="caution">
    <text evidence="1">The sequence shown here is derived from an EMBL/GenBank/DDBJ whole genome shotgun (WGS) entry which is preliminary data.</text>
</comment>
<sequence length="737" mass="80156">MSRLVRIFLLSFTLLFPALCSRASHIFGGELLYTHLSGSLYRVSLTLYGDCQADYSLFNQLYSARPRLEVWDGNVLVRDSFVLKLNPGSGIEVSPVCPGQLSNTFCNGGTLPGVKQFVYSDTISLHPSFRWKFIFKGVLGDGYNAGRSDNITNINSPTIMQIEASLDNQAGENSSPIYSTIPTPYYCINILQQYNHGATDADGDSLAFSLVPALNGSSGMNVTYIYPRTATAPLGTAAGGFLFNSVNGQMTFTPNLVQDALVVNRVSEYRNGVLIGTTEREMAFIVQNNCDGIPPVANVSSITGGILTPGNVINICVGQPNVDFTITLDNPDGDVTDITPVNVPSTATLMVSYNHTAAPVVNFSWATGGLAVGHYTFYLNIKNNHCPLVNTQTVAYTINVAYPPTMQVKQTSVTNCIHPAGIDYTINYGFAPRNIIVMESGSVVKTIIDNTAGDTVVVKDSLPPGNYTVIVRSDMLCVDSASFTISDSGSLPVSPVTVSYCRGDGSLPIVIVPIMPGATINWFNTDSTPLPGAPVVNTSSENVFSWYFIEDYRVCSSGPVPVTATVHRLPHAVLLNLPQTICYGDAIYLQATGGTQYTWEPVSDVKHDTGGYYIEVLTPVTVVVHATDEFGCKDTTSVTFSDIQDCCRFSYPNAFTPNNDGNNDGFRIVTWGNMRDYSLTIFNRWGQPVFFTADPKKAWDGTFHGEPCDIGTYYYYLKAECLTGPKEWHKGDVILIR</sequence>
<accession>A0A2S7STH9</accession>
<protein>
    <recommendedName>
        <fullName evidence="3">Ig-like domain-containing protein</fullName>
    </recommendedName>
</protein>
<evidence type="ECO:0008006" key="3">
    <source>
        <dbReference type="Google" id="ProtNLM"/>
    </source>
</evidence>
<evidence type="ECO:0000313" key="2">
    <source>
        <dbReference type="Proteomes" id="UP000239872"/>
    </source>
</evidence>
<gene>
    <name evidence="1" type="ORF">CJD36_016220</name>
</gene>
<dbReference type="Pfam" id="PF13585">
    <property type="entry name" value="CHU_C"/>
    <property type="match status" value="1"/>
</dbReference>
<keyword evidence="2" id="KW-1185">Reference proteome</keyword>
<dbReference type="InterPro" id="IPR026341">
    <property type="entry name" value="T9SS_type_B"/>
</dbReference>
<evidence type="ECO:0000313" key="1">
    <source>
        <dbReference type="EMBL" id="PQJ10233.1"/>
    </source>
</evidence>
<dbReference type="AlphaFoldDB" id="A0A2S7STH9"/>
<name>A0A2S7STH9_9BACT</name>
<dbReference type="Proteomes" id="UP000239872">
    <property type="component" value="Unassembled WGS sequence"/>
</dbReference>
<dbReference type="NCBIfam" id="TIGR04131">
    <property type="entry name" value="Bac_Flav_CTERM"/>
    <property type="match status" value="1"/>
</dbReference>
<organism evidence="1 2">
    <name type="scientific">Flavipsychrobacter stenotrophus</name>
    <dbReference type="NCBI Taxonomy" id="2077091"/>
    <lineage>
        <taxon>Bacteria</taxon>
        <taxon>Pseudomonadati</taxon>
        <taxon>Bacteroidota</taxon>
        <taxon>Chitinophagia</taxon>
        <taxon>Chitinophagales</taxon>
        <taxon>Chitinophagaceae</taxon>
        <taxon>Flavipsychrobacter</taxon>
    </lineage>
</organism>
<reference evidence="1 2" key="1">
    <citation type="submission" date="2018-01" db="EMBL/GenBank/DDBJ databases">
        <title>A novel member of the phylum Bacteroidetes isolated from glacier ice.</title>
        <authorList>
            <person name="Liu Q."/>
            <person name="Xin Y.-H."/>
        </authorList>
    </citation>
    <scope>NUCLEOTIDE SEQUENCE [LARGE SCALE GENOMIC DNA]</scope>
    <source>
        <strain evidence="1 2">RB1R16</strain>
    </source>
</reference>
<dbReference type="EMBL" id="PPSL01000004">
    <property type="protein sequence ID" value="PQJ10233.1"/>
    <property type="molecule type" value="Genomic_DNA"/>
</dbReference>
<proteinExistence type="predicted"/>